<dbReference type="Pfam" id="PF04683">
    <property type="entry name" value="Rpn13_ADRM1_Pru"/>
    <property type="match status" value="1"/>
</dbReference>
<accession>Q22XT3</accession>
<dbReference type="InterPro" id="IPR032368">
    <property type="entry name" value="RPN13_DEUBAD"/>
</dbReference>
<dbReference type="Pfam" id="PF16550">
    <property type="entry name" value="RPN13_C"/>
    <property type="match status" value="1"/>
</dbReference>
<dbReference type="AlphaFoldDB" id="Q22XT3"/>
<evidence type="ECO:0000313" key="9">
    <source>
        <dbReference type="EMBL" id="EAR90088.2"/>
    </source>
</evidence>
<evidence type="ECO:0000259" key="8">
    <source>
        <dbReference type="PROSITE" id="PS51917"/>
    </source>
</evidence>
<evidence type="ECO:0000256" key="1">
    <source>
        <dbReference type="ARBA" id="ARBA00004123"/>
    </source>
</evidence>
<dbReference type="PROSITE" id="PS51916">
    <property type="entry name" value="DEUBAD"/>
    <property type="match status" value="1"/>
</dbReference>
<dbReference type="PANTHER" id="PTHR12225">
    <property type="entry name" value="ADHESION REGULATING MOLECULE 1 110 KDA CELL MEMBRANE GLYCOPROTEIN"/>
    <property type="match status" value="1"/>
</dbReference>
<keyword evidence="4" id="KW-0647">Proteasome</keyword>
<dbReference type="InterPro" id="IPR044868">
    <property type="entry name" value="Rpn13/ADRM1_Pru"/>
</dbReference>
<keyword evidence="10" id="KW-1185">Reference proteome</keyword>
<proteinExistence type="predicted"/>
<dbReference type="Proteomes" id="UP000009168">
    <property type="component" value="Unassembled WGS sequence"/>
</dbReference>
<comment type="subcellular location">
    <subcellularLocation>
        <location evidence="2">Cytoplasm</location>
    </subcellularLocation>
    <subcellularLocation>
        <location evidence="1">Nucleus</location>
    </subcellularLocation>
</comment>
<dbReference type="OMA" id="SNQRHFF"/>
<evidence type="ECO:0000256" key="2">
    <source>
        <dbReference type="ARBA" id="ARBA00004496"/>
    </source>
</evidence>
<dbReference type="EMBL" id="GG662802">
    <property type="protein sequence ID" value="EAR90088.2"/>
    <property type="molecule type" value="Genomic_DNA"/>
</dbReference>
<dbReference type="GO" id="GO:0005737">
    <property type="term" value="C:cytoplasm"/>
    <property type="evidence" value="ECO:0007669"/>
    <property type="project" value="UniProtKB-SubCell"/>
</dbReference>
<dbReference type="Gene3D" id="2.30.29.70">
    <property type="entry name" value="Proteasomal ubiquitin receptor Rpn13/ADRM1"/>
    <property type="match status" value="1"/>
</dbReference>
<dbReference type="GO" id="GO:0070628">
    <property type="term" value="F:proteasome binding"/>
    <property type="evidence" value="ECO:0007669"/>
    <property type="project" value="TreeGrafter"/>
</dbReference>
<dbReference type="GO" id="GO:0016787">
    <property type="term" value="F:hydrolase activity"/>
    <property type="evidence" value="ECO:0007669"/>
    <property type="project" value="UniProtKB-KW"/>
</dbReference>
<keyword evidence="9" id="KW-0378">Hydrolase</keyword>
<feature type="compositionally biased region" description="Low complexity" evidence="6">
    <location>
        <begin position="126"/>
        <end position="153"/>
    </location>
</feature>
<keyword evidence="9" id="KW-0675">Receptor</keyword>
<dbReference type="STRING" id="312017.Q22XT3"/>
<feature type="domain" description="DEUBAD" evidence="7">
    <location>
        <begin position="192"/>
        <end position="300"/>
    </location>
</feature>
<dbReference type="eggNOG" id="KOG3037">
    <property type="taxonomic scope" value="Eukaryota"/>
</dbReference>
<organism evidence="9 10">
    <name type="scientific">Tetrahymena thermophila (strain SB210)</name>
    <dbReference type="NCBI Taxonomy" id="312017"/>
    <lineage>
        <taxon>Eukaryota</taxon>
        <taxon>Sar</taxon>
        <taxon>Alveolata</taxon>
        <taxon>Ciliophora</taxon>
        <taxon>Intramacronucleata</taxon>
        <taxon>Oligohymenophorea</taxon>
        <taxon>Hymenostomatida</taxon>
        <taxon>Tetrahymenina</taxon>
        <taxon>Tetrahymenidae</taxon>
        <taxon>Tetrahymena</taxon>
    </lineage>
</organism>
<dbReference type="RefSeq" id="XP_001010333.2">
    <property type="nucleotide sequence ID" value="XM_001010333.3"/>
</dbReference>
<dbReference type="InParanoid" id="Q22XT3"/>
<evidence type="ECO:0000256" key="6">
    <source>
        <dbReference type="SAM" id="MobiDB-lite"/>
    </source>
</evidence>
<dbReference type="OrthoDB" id="7777654at2759"/>
<sequence length="300" mass="34167">MSLDFVKEYSFKAGIMNLDPTTKKVTADKRKGTVKIGCTLEGEKPFTWTPEGATEPEFEYAVMQSDASLELSKQMKRVVVLRFQCDESRYFFWLQEKDASKDAEIVSRVQDIIDFDIEQLMIDESSSVSEPQQSLSQQSSSQSQPQPAQQGQPNLMNANLFGAQFQDMFQNMLNQRGGNNNPMMQQLLQQYQQRQRDTPNFFEVLTKESLMELANDEEVQKELIQHLPEGQQDVQNLKENLISPQFQQALESLEKALNSNEGGAVLASLGLDQSNFMETLDGSDSFYKAIIKWAESQKKQ</sequence>
<feature type="region of interest" description="Disordered" evidence="6">
    <location>
        <begin position="126"/>
        <end position="154"/>
    </location>
</feature>
<dbReference type="InterPro" id="IPR038633">
    <property type="entry name" value="Rpn13/ADRM1_Pru_sf"/>
</dbReference>
<dbReference type="InterPro" id="IPR006773">
    <property type="entry name" value="Rpn13/ADRM1"/>
</dbReference>
<protein>
    <submittedName>
        <fullName evidence="9">Ubiquitin carboxy-terminal hydrolase 37 receptor-binding site protein</fullName>
    </submittedName>
</protein>
<keyword evidence="5" id="KW-0539">Nucleus</keyword>
<gene>
    <name evidence="9" type="ORF">TTHERM_01005130</name>
</gene>
<evidence type="ECO:0000313" key="10">
    <source>
        <dbReference type="Proteomes" id="UP000009168"/>
    </source>
</evidence>
<evidence type="ECO:0000259" key="7">
    <source>
        <dbReference type="PROSITE" id="PS51916"/>
    </source>
</evidence>
<reference evidence="10" key="1">
    <citation type="journal article" date="2006" name="PLoS Biol.">
        <title>Macronuclear genome sequence of the ciliate Tetrahymena thermophila, a model eukaryote.</title>
        <authorList>
            <person name="Eisen J.A."/>
            <person name="Coyne R.S."/>
            <person name="Wu M."/>
            <person name="Wu D."/>
            <person name="Thiagarajan M."/>
            <person name="Wortman J.R."/>
            <person name="Badger J.H."/>
            <person name="Ren Q."/>
            <person name="Amedeo P."/>
            <person name="Jones K.M."/>
            <person name="Tallon L.J."/>
            <person name="Delcher A.L."/>
            <person name="Salzberg S.L."/>
            <person name="Silva J.C."/>
            <person name="Haas B.J."/>
            <person name="Majoros W.H."/>
            <person name="Farzad M."/>
            <person name="Carlton J.M."/>
            <person name="Smith R.K. Jr."/>
            <person name="Garg J."/>
            <person name="Pearlman R.E."/>
            <person name="Karrer K.M."/>
            <person name="Sun L."/>
            <person name="Manning G."/>
            <person name="Elde N.C."/>
            <person name="Turkewitz A.P."/>
            <person name="Asai D.J."/>
            <person name="Wilkes D.E."/>
            <person name="Wang Y."/>
            <person name="Cai H."/>
            <person name="Collins K."/>
            <person name="Stewart B.A."/>
            <person name="Lee S.R."/>
            <person name="Wilamowska K."/>
            <person name="Weinberg Z."/>
            <person name="Ruzzo W.L."/>
            <person name="Wloga D."/>
            <person name="Gaertig J."/>
            <person name="Frankel J."/>
            <person name="Tsao C.-C."/>
            <person name="Gorovsky M.A."/>
            <person name="Keeling P.J."/>
            <person name="Waller R.F."/>
            <person name="Patron N.J."/>
            <person name="Cherry J.M."/>
            <person name="Stover N.A."/>
            <person name="Krieger C.J."/>
            <person name="del Toro C."/>
            <person name="Ryder H.F."/>
            <person name="Williamson S.C."/>
            <person name="Barbeau R.A."/>
            <person name="Hamilton E.P."/>
            <person name="Orias E."/>
        </authorList>
    </citation>
    <scope>NUCLEOTIDE SEQUENCE [LARGE SCALE GENOMIC DNA]</scope>
    <source>
        <strain evidence="10">SB210</strain>
    </source>
</reference>
<dbReference type="GO" id="GO:0005634">
    <property type="term" value="C:nucleus"/>
    <property type="evidence" value="ECO:0007669"/>
    <property type="project" value="UniProtKB-SubCell"/>
</dbReference>
<evidence type="ECO:0000256" key="3">
    <source>
        <dbReference type="ARBA" id="ARBA00022490"/>
    </source>
</evidence>
<name>Q22XT3_TETTS</name>
<feature type="domain" description="Pru" evidence="8">
    <location>
        <begin position="3"/>
        <end position="116"/>
    </location>
</feature>
<dbReference type="GO" id="GO:0061133">
    <property type="term" value="F:endopeptidase activator activity"/>
    <property type="evidence" value="ECO:0007669"/>
    <property type="project" value="TreeGrafter"/>
</dbReference>
<dbReference type="GO" id="GO:0008541">
    <property type="term" value="C:proteasome regulatory particle, lid subcomplex"/>
    <property type="evidence" value="ECO:0007669"/>
    <property type="project" value="TreeGrafter"/>
</dbReference>
<dbReference type="KEGG" id="tet:TTHERM_01005130"/>
<dbReference type="HOGENOM" id="CLU_1047510_0_0_1"/>
<dbReference type="InterPro" id="IPR038108">
    <property type="entry name" value="RPN13_DEUBAD_sf"/>
</dbReference>
<dbReference type="InterPro" id="IPR044867">
    <property type="entry name" value="DEUBAD_dom"/>
</dbReference>
<dbReference type="PROSITE" id="PS51917">
    <property type="entry name" value="PRU"/>
    <property type="match status" value="1"/>
</dbReference>
<keyword evidence="3" id="KW-0963">Cytoplasm</keyword>
<dbReference type="PANTHER" id="PTHR12225:SF0">
    <property type="entry name" value="PROTEASOMAL UBIQUITIN RECEPTOR ADRM1"/>
    <property type="match status" value="1"/>
</dbReference>
<evidence type="ECO:0000256" key="4">
    <source>
        <dbReference type="ARBA" id="ARBA00022942"/>
    </source>
</evidence>
<dbReference type="Gene3D" id="1.10.2020.20">
    <property type="match status" value="1"/>
</dbReference>
<dbReference type="GeneID" id="7834282"/>
<evidence type="ECO:0000256" key="5">
    <source>
        <dbReference type="ARBA" id="ARBA00023242"/>
    </source>
</evidence>